<dbReference type="PROSITE" id="PS00907">
    <property type="entry name" value="UROD_2"/>
    <property type="match status" value="1"/>
</dbReference>
<feature type="domain" description="Uroporphyrinogen decarboxylase (URO-D)" evidence="8">
    <location>
        <begin position="192"/>
        <end position="208"/>
    </location>
</feature>
<evidence type="ECO:0000259" key="8">
    <source>
        <dbReference type="PROSITE" id="PS00907"/>
    </source>
</evidence>
<dbReference type="KEGG" id="awe:JG540_09425"/>
<keyword evidence="10" id="KW-1185">Reference proteome</keyword>
<evidence type="ECO:0000313" key="10">
    <source>
        <dbReference type="Proteomes" id="UP000595895"/>
    </source>
</evidence>
<dbReference type="InterPro" id="IPR006361">
    <property type="entry name" value="Uroporphyrinogen_deCO2ase_HemE"/>
</dbReference>
<evidence type="ECO:0000256" key="5">
    <source>
        <dbReference type="ARBA" id="ARBA00023239"/>
    </source>
</evidence>
<comment type="similarity">
    <text evidence="2">Belongs to the uroporphyrinogen decarboxylase family.</text>
</comment>
<dbReference type="EC" id="4.1.1.37" evidence="3"/>
<evidence type="ECO:0000256" key="1">
    <source>
        <dbReference type="ARBA" id="ARBA00004804"/>
    </source>
</evidence>
<comment type="pathway">
    <text evidence="1">Porphyrin-containing compound metabolism; protoporphyrin-IX biosynthesis; coproporphyrinogen-III from 5-aminolevulinate: step 4/4.</text>
</comment>
<dbReference type="PROSITE" id="PS00906">
    <property type="entry name" value="UROD_1"/>
    <property type="match status" value="1"/>
</dbReference>
<evidence type="ECO:0000256" key="2">
    <source>
        <dbReference type="ARBA" id="ARBA00009935"/>
    </source>
</evidence>
<protein>
    <recommendedName>
        <fullName evidence="3">uroporphyrinogen decarboxylase</fullName>
        <ecNumber evidence="3">4.1.1.37</ecNumber>
    </recommendedName>
</protein>
<dbReference type="PANTHER" id="PTHR21091:SF169">
    <property type="entry name" value="UROPORPHYRINOGEN DECARBOXYLASE"/>
    <property type="match status" value="1"/>
</dbReference>
<reference evidence="9 10" key="1">
    <citation type="submission" date="2020-12" db="EMBL/GenBank/DDBJ databases">
        <authorList>
            <person name="Zhou J."/>
        </authorList>
    </citation>
    <scope>NUCLEOTIDE SEQUENCE [LARGE SCALE GENOMIC DNA]</scope>
    <source>
        <strain evidence="9 10">CCUG 61299</strain>
    </source>
</reference>
<dbReference type="InterPro" id="IPR000257">
    <property type="entry name" value="Uroporphyrinogen_deCOase"/>
</dbReference>
<keyword evidence="4" id="KW-0210">Decarboxylase</keyword>
<name>A0A7T7S245_9ACTO</name>
<dbReference type="UniPathway" id="UPA00251">
    <property type="reaction ID" value="UER00321"/>
</dbReference>
<gene>
    <name evidence="9" type="ORF">JG540_09425</name>
</gene>
<dbReference type="GO" id="GO:0006782">
    <property type="term" value="P:protoporphyrinogen IX biosynthetic process"/>
    <property type="evidence" value="ECO:0007669"/>
    <property type="project" value="UniProtKB-UniPathway"/>
</dbReference>
<dbReference type="EMBL" id="CP066802">
    <property type="protein sequence ID" value="QQM67212.1"/>
    <property type="molecule type" value="Genomic_DNA"/>
</dbReference>
<dbReference type="Proteomes" id="UP000595895">
    <property type="component" value="Chromosome"/>
</dbReference>
<dbReference type="PANTHER" id="PTHR21091">
    <property type="entry name" value="METHYLTETRAHYDROFOLATE:HOMOCYSTEINE METHYLTRANSFERASE RELATED"/>
    <property type="match status" value="1"/>
</dbReference>
<evidence type="ECO:0000256" key="4">
    <source>
        <dbReference type="ARBA" id="ARBA00022793"/>
    </source>
</evidence>
<dbReference type="Gene3D" id="3.20.20.210">
    <property type="match status" value="1"/>
</dbReference>
<evidence type="ECO:0000313" key="9">
    <source>
        <dbReference type="EMBL" id="QQM67212.1"/>
    </source>
</evidence>
<dbReference type="InterPro" id="IPR038071">
    <property type="entry name" value="UROD/MetE-like_sf"/>
</dbReference>
<dbReference type="CDD" id="cd00717">
    <property type="entry name" value="URO-D"/>
    <property type="match status" value="1"/>
</dbReference>
<dbReference type="AlphaFoldDB" id="A0A7T7S245"/>
<proteinExistence type="inferred from homology"/>
<dbReference type="GO" id="GO:0004853">
    <property type="term" value="F:uroporphyrinogen decarboxylase activity"/>
    <property type="evidence" value="ECO:0007669"/>
    <property type="project" value="UniProtKB-EC"/>
</dbReference>
<dbReference type="SUPFAM" id="SSF51726">
    <property type="entry name" value="UROD/MetE-like"/>
    <property type="match status" value="1"/>
</dbReference>
<sequence length="422" mass="44355">MRYSASMVAPKSPRPALLSALDAERPERTPVWFMRQAGRSLPEYRALREQAALPMLDVCLRPELAAEATLQPVRRHGVDAAVLFSDIMVPLLLAGVDVRIEPGLGPVVTNPVRDAAAVSRLTSQGYGQGRWADGVQAVAQAVTQAVRELGGPSSPGASASDAATTPLGRALSERELAGLRHSAGNAGWTPVLGFGGAPFTLAAYLVEGRPSRDHLTTRSLMHADPASWERLLTWCAQVTGEFIATQVEAGASAAQLFDSWAGALSPQDYRSRVAPYSALAIERARRAVSPTTGAPAPLIHFGTGTARILADMRDAGAQAVGVDDRTSLAEALEALARARSGPCPVQGNLDPALLAAGPGPLRQAVTACVEAGRTAPGHVLNLGHGVPPGTDPSVLTRVVAQAHQDPQWQELAAQTWEPRPWS</sequence>
<organism evidence="9 10">
    <name type="scientific">Actinomyces weissii</name>
    <dbReference type="NCBI Taxonomy" id="675090"/>
    <lineage>
        <taxon>Bacteria</taxon>
        <taxon>Bacillati</taxon>
        <taxon>Actinomycetota</taxon>
        <taxon>Actinomycetes</taxon>
        <taxon>Actinomycetales</taxon>
        <taxon>Actinomycetaceae</taxon>
        <taxon>Actinomyces</taxon>
    </lineage>
</organism>
<evidence type="ECO:0000256" key="6">
    <source>
        <dbReference type="ARBA" id="ARBA00023244"/>
    </source>
</evidence>
<dbReference type="GO" id="GO:0005829">
    <property type="term" value="C:cytosol"/>
    <property type="evidence" value="ECO:0007669"/>
    <property type="project" value="TreeGrafter"/>
</dbReference>
<keyword evidence="5" id="KW-0456">Lyase</keyword>
<evidence type="ECO:0000256" key="3">
    <source>
        <dbReference type="ARBA" id="ARBA00012288"/>
    </source>
</evidence>
<feature type="domain" description="Uroporphyrinogen decarboxylase (URO-D)" evidence="7">
    <location>
        <begin position="30"/>
        <end position="39"/>
    </location>
</feature>
<evidence type="ECO:0000259" key="7">
    <source>
        <dbReference type="PROSITE" id="PS00906"/>
    </source>
</evidence>
<accession>A0A7T7S245</accession>
<dbReference type="Pfam" id="PF01208">
    <property type="entry name" value="URO-D"/>
    <property type="match status" value="2"/>
</dbReference>
<keyword evidence="6" id="KW-0627">Porphyrin biosynthesis</keyword>